<keyword evidence="3" id="KW-1185">Reference proteome</keyword>
<dbReference type="SUPFAM" id="SSF48452">
    <property type="entry name" value="TPR-like"/>
    <property type="match status" value="2"/>
</dbReference>
<keyword evidence="1" id="KW-0732">Signal</keyword>
<evidence type="ECO:0000256" key="1">
    <source>
        <dbReference type="SAM" id="SignalP"/>
    </source>
</evidence>
<reference evidence="3" key="1">
    <citation type="journal article" date="2019" name="Int. J. Syst. Evol. Microbiol.">
        <title>The Global Catalogue of Microorganisms (GCM) 10K type strain sequencing project: providing services to taxonomists for standard genome sequencing and annotation.</title>
        <authorList>
            <consortium name="The Broad Institute Genomics Platform"/>
            <consortium name="The Broad Institute Genome Sequencing Center for Infectious Disease"/>
            <person name="Wu L."/>
            <person name="Ma J."/>
        </authorList>
    </citation>
    <scope>NUCLEOTIDE SEQUENCE [LARGE SCALE GENOMIC DNA]</scope>
    <source>
        <strain evidence="3">JCM 16704</strain>
    </source>
</reference>
<feature type="chain" id="PRO_5045748879" description="Tetratricopeptide repeat protein" evidence="1">
    <location>
        <begin position="23"/>
        <end position="368"/>
    </location>
</feature>
<gene>
    <name evidence="2" type="ORF">GCM10022216_28910</name>
</gene>
<name>A0ABP7Z4D0_9SPHI</name>
<sequence>MLNKMRVLLALGSIFSIGVVQAQEGKMELDPAGYVTKYNPEFQGIGPKVYVLPAPRTKEEELTDSYKEKKGFFDSIARQLDYQYLLSDFKHSANVGYLRQNFNPFPSSEQDWNTLIQKLEINNNKVLAAGLANEYALQAIQIGDLNKGIAILIRGINMLQASDLQDEKAIMEYNLANAYLYAGKNADAIALQENYLKRVLAGKNQADQGIALLAIAMTEAHNKNYRAAENTIIRRAIPLFNKAKAYDGKVQAWIKLARIYQMQNKHTEAQWFLIQARDLARAKNIENDLPEIEYMLGYSKYVQQNYRVAKAELENALALADGENNKVLSLAINDKLGDIYLLMGDFKEAETALQQYWQLRQEVFPHGT</sequence>
<dbReference type="EMBL" id="BAAAZI010000011">
    <property type="protein sequence ID" value="GAA4145172.1"/>
    <property type="molecule type" value="Genomic_DNA"/>
</dbReference>
<dbReference type="Proteomes" id="UP001500101">
    <property type="component" value="Unassembled WGS sequence"/>
</dbReference>
<comment type="caution">
    <text evidence="2">The sequence shown here is derived from an EMBL/GenBank/DDBJ whole genome shotgun (WGS) entry which is preliminary data.</text>
</comment>
<protein>
    <recommendedName>
        <fullName evidence="4">Tetratricopeptide repeat protein</fullName>
    </recommendedName>
</protein>
<organism evidence="2 3">
    <name type="scientific">Sphingobacterium kyonggiense</name>
    <dbReference type="NCBI Taxonomy" id="714075"/>
    <lineage>
        <taxon>Bacteria</taxon>
        <taxon>Pseudomonadati</taxon>
        <taxon>Bacteroidota</taxon>
        <taxon>Sphingobacteriia</taxon>
        <taxon>Sphingobacteriales</taxon>
        <taxon>Sphingobacteriaceae</taxon>
        <taxon>Sphingobacterium</taxon>
    </lineage>
</organism>
<dbReference type="Gene3D" id="1.25.40.10">
    <property type="entry name" value="Tetratricopeptide repeat domain"/>
    <property type="match status" value="1"/>
</dbReference>
<dbReference type="Pfam" id="PF13432">
    <property type="entry name" value="TPR_16"/>
    <property type="match status" value="2"/>
</dbReference>
<dbReference type="InterPro" id="IPR011990">
    <property type="entry name" value="TPR-like_helical_dom_sf"/>
</dbReference>
<evidence type="ECO:0008006" key="4">
    <source>
        <dbReference type="Google" id="ProtNLM"/>
    </source>
</evidence>
<proteinExistence type="predicted"/>
<evidence type="ECO:0000313" key="3">
    <source>
        <dbReference type="Proteomes" id="UP001500101"/>
    </source>
</evidence>
<feature type="signal peptide" evidence="1">
    <location>
        <begin position="1"/>
        <end position="22"/>
    </location>
</feature>
<accession>A0ABP7Z4D0</accession>
<evidence type="ECO:0000313" key="2">
    <source>
        <dbReference type="EMBL" id="GAA4145172.1"/>
    </source>
</evidence>